<reference evidence="2 3" key="1">
    <citation type="submission" date="2008-07" db="EMBL/GenBank/DDBJ databases">
        <authorList>
            <person name="Tandeau de Marsac N."/>
            <person name="Ferriera S."/>
            <person name="Johnson J."/>
            <person name="Kravitz S."/>
            <person name="Beeson K."/>
            <person name="Sutton G."/>
            <person name="Rogers Y.-H."/>
            <person name="Friedman R."/>
            <person name="Frazier M."/>
            <person name="Venter J.C."/>
        </authorList>
    </citation>
    <scope>NUCLEOTIDE SEQUENCE [LARGE SCALE GENOMIC DNA]</scope>
    <source>
        <strain evidence="2 3">PCC 7420</strain>
    </source>
</reference>
<evidence type="ECO:0000313" key="2">
    <source>
        <dbReference type="EMBL" id="EDX73824.1"/>
    </source>
</evidence>
<sequence>MENMRNLPPFIPYPTAWLSAVLLILLFRGISVIIRIILSILQLGDSLMVIAPKWRFLLYFVTLLSPIVIIAVTHHWLHIVLDRFFPNTRSQEMAEVTGIVPTLMSWWEGFYGWMAITLAFVVSQMIQIIFLPQMGSLYDTLAWWDELRDLFTLPTLYRLVTAAYLYQLEYLVRQHLLAVGSDQSNESPQ</sequence>
<dbReference type="eggNOG" id="ENOG50332JS">
    <property type="taxonomic scope" value="Bacteria"/>
</dbReference>
<keyword evidence="3" id="KW-1185">Reference proteome</keyword>
<dbReference type="Proteomes" id="UP000003835">
    <property type="component" value="Unassembled WGS sequence"/>
</dbReference>
<feature type="transmembrane region" description="Helical" evidence="1">
    <location>
        <begin position="110"/>
        <end position="131"/>
    </location>
</feature>
<feature type="transmembrane region" description="Helical" evidence="1">
    <location>
        <begin position="56"/>
        <end position="77"/>
    </location>
</feature>
<gene>
    <name evidence="2" type="ORF">MC7420_5704</name>
</gene>
<feature type="transmembrane region" description="Helical" evidence="1">
    <location>
        <begin position="20"/>
        <end position="44"/>
    </location>
</feature>
<organism evidence="2 3">
    <name type="scientific">Coleofasciculus chthonoplastes PCC 7420</name>
    <dbReference type="NCBI Taxonomy" id="118168"/>
    <lineage>
        <taxon>Bacteria</taxon>
        <taxon>Bacillati</taxon>
        <taxon>Cyanobacteriota</taxon>
        <taxon>Cyanophyceae</taxon>
        <taxon>Coleofasciculales</taxon>
        <taxon>Coleofasciculaceae</taxon>
        <taxon>Coleofasciculus</taxon>
    </lineage>
</organism>
<evidence type="ECO:0000256" key="1">
    <source>
        <dbReference type="SAM" id="Phobius"/>
    </source>
</evidence>
<name>B4VW23_9CYAN</name>
<keyword evidence="1" id="KW-0472">Membrane</keyword>
<dbReference type="STRING" id="118168.MC7420_5704"/>
<dbReference type="AlphaFoldDB" id="B4VW23"/>
<keyword evidence="1" id="KW-1133">Transmembrane helix</keyword>
<protein>
    <submittedName>
        <fullName evidence="2">Uncharacterized protein</fullName>
    </submittedName>
</protein>
<accession>B4VW23</accession>
<keyword evidence="1" id="KW-0812">Transmembrane</keyword>
<dbReference type="RefSeq" id="WP_006102588.1">
    <property type="nucleotide sequence ID" value="NZ_DS989855.1"/>
</dbReference>
<dbReference type="HOGENOM" id="CLU_1438743_0_0_3"/>
<proteinExistence type="predicted"/>
<dbReference type="EMBL" id="DS989855">
    <property type="protein sequence ID" value="EDX73824.1"/>
    <property type="molecule type" value="Genomic_DNA"/>
</dbReference>
<evidence type="ECO:0000313" key="3">
    <source>
        <dbReference type="Proteomes" id="UP000003835"/>
    </source>
</evidence>